<keyword evidence="4" id="KW-0407">Ion channel</keyword>
<sequence>MFPKIHHHKTWTGFLLFAVIYLISIVLFAGIYIALEYSGTGHLKEHYTDDSNITLYGLILKTLYFSIVTNMAIGFGDITPFGVSRLFASIQAFIGYLLPVALVINLFPQEKRELEEKEKEEEKELEKKEKELEQKSQA</sequence>
<accession>A0A7X2S949</accession>
<feature type="transmembrane region" description="Helical" evidence="2">
    <location>
        <begin position="86"/>
        <end position="107"/>
    </location>
</feature>
<evidence type="ECO:0000256" key="2">
    <source>
        <dbReference type="SAM" id="Phobius"/>
    </source>
</evidence>
<keyword evidence="2" id="KW-1133">Transmembrane helix</keyword>
<evidence type="ECO:0000313" key="4">
    <source>
        <dbReference type="EMBL" id="MTH54996.1"/>
    </source>
</evidence>
<organism evidence="4 5">
    <name type="scientific">Metabacillus mangrovi</name>
    <dbReference type="NCBI Taxonomy" id="1491830"/>
    <lineage>
        <taxon>Bacteria</taxon>
        <taxon>Bacillati</taxon>
        <taxon>Bacillota</taxon>
        <taxon>Bacilli</taxon>
        <taxon>Bacillales</taxon>
        <taxon>Bacillaceae</taxon>
        <taxon>Metabacillus</taxon>
    </lineage>
</organism>
<keyword evidence="2" id="KW-0812">Transmembrane</keyword>
<feature type="domain" description="Potassium channel" evidence="3">
    <location>
        <begin position="26"/>
        <end position="103"/>
    </location>
</feature>
<keyword evidence="5" id="KW-1185">Reference proteome</keyword>
<evidence type="ECO:0000259" key="3">
    <source>
        <dbReference type="Pfam" id="PF07885"/>
    </source>
</evidence>
<dbReference type="OrthoDB" id="9813518at2"/>
<dbReference type="Pfam" id="PF07885">
    <property type="entry name" value="Ion_trans_2"/>
    <property type="match status" value="1"/>
</dbReference>
<evidence type="ECO:0000313" key="5">
    <source>
        <dbReference type="Proteomes" id="UP000434639"/>
    </source>
</evidence>
<evidence type="ECO:0000256" key="1">
    <source>
        <dbReference type="SAM" id="MobiDB-lite"/>
    </source>
</evidence>
<dbReference type="RefSeq" id="WP_155113504.1">
    <property type="nucleotide sequence ID" value="NZ_WMIB01000021.1"/>
</dbReference>
<dbReference type="EMBL" id="WMIB01000021">
    <property type="protein sequence ID" value="MTH54996.1"/>
    <property type="molecule type" value="Genomic_DNA"/>
</dbReference>
<gene>
    <name evidence="4" type="ORF">GKZ89_16455</name>
</gene>
<dbReference type="SUPFAM" id="SSF81324">
    <property type="entry name" value="Voltage-gated potassium channels"/>
    <property type="match status" value="1"/>
</dbReference>
<dbReference type="AlphaFoldDB" id="A0A7X2S949"/>
<protein>
    <submittedName>
        <fullName evidence="4">Two pore domain potassium channel family protein</fullName>
    </submittedName>
</protein>
<dbReference type="InterPro" id="IPR013099">
    <property type="entry name" value="K_chnl_dom"/>
</dbReference>
<keyword evidence="4" id="KW-0406">Ion transport</keyword>
<proteinExistence type="predicted"/>
<feature type="transmembrane region" description="Helical" evidence="2">
    <location>
        <begin position="55"/>
        <end position="74"/>
    </location>
</feature>
<keyword evidence="4" id="KW-0813">Transport</keyword>
<comment type="caution">
    <text evidence="4">The sequence shown here is derived from an EMBL/GenBank/DDBJ whole genome shotgun (WGS) entry which is preliminary data.</text>
</comment>
<dbReference type="Gene3D" id="1.10.287.70">
    <property type="match status" value="1"/>
</dbReference>
<name>A0A7X2S949_9BACI</name>
<feature type="region of interest" description="Disordered" evidence="1">
    <location>
        <begin position="116"/>
        <end position="138"/>
    </location>
</feature>
<dbReference type="GO" id="GO:0034220">
    <property type="term" value="P:monoatomic ion transmembrane transport"/>
    <property type="evidence" value="ECO:0007669"/>
    <property type="project" value="UniProtKB-KW"/>
</dbReference>
<reference evidence="4 5" key="1">
    <citation type="journal article" date="2017" name="Int. J. Syst. Evol. Microbiol.">
        <title>Bacillus mangrovi sp. nov., isolated from a sediment sample from a mangrove forest.</title>
        <authorList>
            <person name="Gupta V."/>
            <person name="Singh P.K."/>
            <person name="Korpole S."/>
            <person name="Tanuku N.R.S."/>
            <person name="Pinnaka A.K."/>
        </authorList>
    </citation>
    <scope>NUCLEOTIDE SEQUENCE [LARGE SCALE GENOMIC DNA]</scope>
    <source>
        <strain evidence="4 5">KCTC 33872</strain>
    </source>
</reference>
<feature type="transmembrane region" description="Helical" evidence="2">
    <location>
        <begin position="12"/>
        <end position="35"/>
    </location>
</feature>
<keyword evidence="2" id="KW-0472">Membrane</keyword>
<dbReference type="Proteomes" id="UP000434639">
    <property type="component" value="Unassembled WGS sequence"/>
</dbReference>